<name>A0A1C7NPK6_9FUNG</name>
<proteinExistence type="predicted"/>
<comment type="caution">
    <text evidence="1">The sequence shown here is derived from an EMBL/GenBank/DDBJ whole genome shotgun (WGS) entry which is preliminary data.</text>
</comment>
<reference evidence="1 2" key="1">
    <citation type="submission" date="2016-03" db="EMBL/GenBank/DDBJ databases">
        <title>Choanephora cucurbitarum.</title>
        <authorList>
            <person name="Min B."/>
            <person name="Park H."/>
            <person name="Park J.-H."/>
            <person name="Shin H.-D."/>
            <person name="Choi I.-G."/>
        </authorList>
    </citation>
    <scope>NUCLEOTIDE SEQUENCE [LARGE SCALE GENOMIC DNA]</scope>
    <source>
        <strain evidence="1 2">KUS-F28377</strain>
    </source>
</reference>
<dbReference type="EMBL" id="LUGH01000023">
    <property type="protein sequence ID" value="OBZ91063.1"/>
    <property type="molecule type" value="Genomic_DNA"/>
</dbReference>
<sequence>MKFDKSNQLTLLFIAHLTLNPATYDDPYTGRRLNPRVLAGELINQSTRNIAMDLSALPPSRDDCGLMSCVCTHCSALI</sequence>
<dbReference type="Proteomes" id="UP000093000">
    <property type="component" value="Unassembled WGS sequence"/>
</dbReference>
<gene>
    <name evidence="1" type="ORF">A0J61_00880</name>
</gene>
<dbReference type="AlphaFoldDB" id="A0A1C7NPK6"/>
<organism evidence="1 2">
    <name type="scientific">Choanephora cucurbitarum</name>
    <dbReference type="NCBI Taxonomy" id="101091"/>
    <lineage>
        <taxon>Eukaryota</taxon>
        <taxon>Fungi</taxon>
        <taxon>Fungi incertae sedis</taxon>
        <taxon>Mucoromycota</taxon>
        <taxon>Mucoromycotina</taxon>
        <taxon>Mucoromycetes</taxon>
        <taxon>Mucorales</taxon>
        <taxon>Mucorineae</taxon>
        <taxon>Choanephoraceae</taxon>
        <taxon>Choanephoroideae</taxon>
        <taxon>Choanephora</taxon>
    </lineage>
</organism>
<keyword evidence="2" id="KW-1185">Reference proteome</keyword>
<evidence type="ECO:0000313" key="2">
    <source>
        <dbReference type="Proteomes" id="UP000093000"/>
    </source>
</evidence>
<dbReference type="InParanoid" id="A0A1C7NPK6"/>
<protein>
    <submittedName>
        <fullName evidence="1">Uncharacterized protein</fullName>
    </submittedName>
</protein>
<accession>A0A1C7NPK6</accession>
<evidence type="ECO:0000313" key="1">
    <source>
        <dbReference type="EMBL" id="OBZ91063.1"/>
    </source>
</evidence>